<comment type="similarity">
    <text evidence="2">Belongs to the oligopeptide OPT transporter (TC 2.A.67.1) family.</text>
</comment>
<comment type="caution">
    <text evidence="10">The sequence shown here is derived from an EMBL/GenBank/DDBJ whole genome shotgun (WGS) entry which is preliminary data.</text>
</comment>
<dbReference type="GO" id="GO:0016020">
    <property type="term" value="C:membrane"/>
    <property type="evidence" value="ECO:0007669"/>
    <property type="project" value="UniProtKB-SubCell"/>
</dbReference>
<name>A0AAN9SPJ7_PSOTE</name>
<feature type="transmembrane region" description="Helical" evidence="9">
    <location>
        <begin position="212"/>
        <end position="245"/>
    </location>
</feature>
<evidence type="ECO:0000256" key="5">
    <source>
        <dbReference type="ARBA" id="ARBA00022856"/>
    </source>
</evidence>
<dbReference type="NCBIfam" id="TIGR00727">
    <property type="entry name" value="ISP4_OPT"/>
    <property type="match status" value="1"/>
</dbReference>
<dbReference type="GO" id="GO:0035673">
    <property type="term" value="F:oligopeptide transmembrane transporter activity"/>
    <property type="evidence" value="ECO:0007669"/>
    <property type="project" value="InterPro"/>
</dbReference>
<gene>
    <name evidence="10" type="ORF">VNO78_11607</name>
</gene>
<evidence type="ECO:0000313" key="11">
    <source>
        <dbReference type="Proteomes" id="UP001386955"/>
    </source>
</evidence>
<dbReference type="PANTHER" id="PTHR22601">
    <property type="entry name" value="ISP4 LIKE PROTEIN"/>
    <property type="match status" value="1"/>
</dbReference>
<dbReference type="AlphaFoldDB" id="A0AAN9SPJ7"/>
<keyword evidence="8 9" id="KW-0472">Membrane</keyword>
<comment type="subcellular location">
    <subcellularLocation>
        <location evidence="1">Membrane</location>
        <topology evidence="1">Multi-pass membrane protein</topology>
    </subcellularLocation>
</comment>
<evidence type="ECO:0000256" key="6">
    <source>
        <dbReference type="ARBA" id="ARBA00022927"/>
    </source>
</evidence>
<feature type="transmembrane region" description="Helical" evidence="9">
    <location>
        <begin position="72"/>
        <end position="96"/>
    </location>
</feature>
<accession>A0AAN9SPJ7</accession>
<dbReference type="InterPro" id="IPR004648">
    <property type="entry name" value="Oligpept_transpt"/>
</dbReference>
<evidence type="ECO:0000256" key="4">
    <source>
        <dbReference type="ARBA" id="ARBA00022692"/>
    </source>
</evidence>
<feature type="transmembrane region" description="Helical" evidence="9">
    <location>
        <begin position="359"/>
        <end position="383"/>
    </location>
</feature>
<keyword evidence="7 9" id="KW-1133">Transmembrane helix</keyword>
<evidence type="ECO:0008006" key="12">
    <source>
        <dbReference type="Google" id="ProtNLM"/>
    </source>
</evidence>
<feature type="transmembrane region" description="Helical" evidence="9">
    <location>
        <begin position="599"/>
        <end position="617"/>
    </location>
</feature>
<evidence type="ECO:0000256" key="1">
    <source>
        <dbReference type="ARBA" id="ARBA00004141"/>
    </source>
</evidence>
<keyword evidence="11" id="KW-1185">Reference proteome</keyword>
<evidence type="ECO:0000313" key="10">
    <source>
        <dbReference type="EMBL" id="KAK7400401.1"/>
    </source>
</evidence>
<dbReference type="GO" id="GO:0015031">
    <property type="term" value="P:protein transport"/>
    <property type="evidence" value="ECO:0007669"/>
    <property type="project" value="UniProtKB-KW"/>
</dbReference>
<dbReference type="Pfam" id="PF03169">
    <property type="entry name" value="OPT"/>
    <property type="match status" value="1"/>
</dbReference>
<dbReference type="EMBL" id="JAYMYS010000003">
    <property type="protein sequence ID" value="KAK7400401.1"/>
    <property type="molecule type" value="Genomic_DNA"/>
</dbReference>
<feature type="transmembrane region" description="Helical" evidence="9">
    <location>
        <begin position="527"/>
        <end position="549"/>
    </location>
</feature>
<evidence type="ECO:0000256" key="7">
    <source>
        <dbReference type="ARBA" id="ARBA00022989"/>
    </source>
</evidence>
<protein>
    <recommendedName>
        <fullName evidence="12">Oligopeptide transporter 4</fullName>
    </recommendedName>
</protein>
<keyword evidence="4 9" id="KW-0812">Transmembrane</keyword>
<keyword evidence="3" id="KW-0813">Transport</keyword>
<evidence type="ECO:0000256" key="9">
    <source>
        <dbReference type="SAM" id="Phobius"/>
    </source>
</evidence>
<dbReference type="NCBIfam" id="TIGR00728">
    <property type="entry name" value="OPT_sfam"/>
    <property type="match status" value="1"/>
</dbReference>
<proteinExistence type="inferred from homology"/>
<feature type="transmembrane region" description="Helical" evidence="9">
    <location>
        <begin position="151"/>
        <end position="171"/>
    </location>
</feature>
<evidence type="ECO:0000256" key="2">
    <source>
        <dbReference type="ARBA" id="ARBA00005484"/>
    </source>
</evidence>
<keyword evidence="6" id="KW-0653">Protein transport</keyword>
<reference evidence="10 11" key="1">
    <citation type="submission" date="2024-01" db="EMBL/GenBank/DDBJ databases">
        <title>The genomes of 5 underutilized Papilionoideae crops provide insights into root nodulation and disease resistanc.</title>
        <authorList>
            <person name="Jiang F."/>
        </authorList>
    </citation>
    <scope>NUCLEOTIDE SEQUENCE [LARGE SCALE GENOMIC DNA]</scope>
    <source>
        <strain evidence="10">DUOXIRENSHENG_FW03</strain>
        <tissue evidence="10">Leaves</tissue>
    </source>
</reference>
<feature type="transmembrane region" description="Helical" evidence="9">
    <location>
        <begin position="442"/>
        <end position="463"/>
    </location>
</feature>
<keyword evidence="5" id="KW-0571">Peptide transport</keyword>
<feature type="transmembrane region" description="Helical" evidence="9">
    <location>
        <begin position="257"/>
        <end position="277"/>
    </location>
</feature>
<feature type="transmembrane region" description="Helical" evidence="9">
    <location>
        <begin position="40"/>
        <end position="60"/>
    </location>
</feature>
<sequence>MGEVKSEEAEKRDVEEESPIEEVRLTVSNSDDPTQPVWTFRMWFLGLLSCSLLSFLNQFFGYRTEPLVITQITVQVATLPLGHFMAAVLPTATFRVPGFGSKRFSLNPGPFNRKEHVLITIFANAGSAFGSGSSYAVGIVNIVKAFYGRRISFTASLLLVISTQVLGYGWAGLLKKYVVEPAHMWWPGTLVQVSLFRALHEKDDHRFSRAKFFFIALVCSFSWYVIPGFFFSTLTSISWVCWIFSKSVTAQQLGSGMNGLGLGALTLDWSAVASFLFSPLISPFFAIVNVSVGYAVIVYVVIPIAYWGLNVYSAHSFPIFSSDLFTSQGQEYNISAIVNERFELDIAKYHQQGRIHLSVFFSLTYGFGFATIASTLTHVAFFYGGEIVERYRASTKGKEDIHTKLMKKYKDIPSWWFCVMLGVTLVVSFVLCIFLNDQVQMPWWGLVFASALAFIFTLPISIITATTNQTPGLNIITEYIFGIIYPGRPIANVCFKTYGYISMTQAVSFLSDFKLGHYMKIPPRSMFLVQFIGTMLAGTINISVAWWLLNSINNICHRDLLPEGSPWTCPGDRVFFDASVIWGLVGPRRIFGTHGNYQAMNWFFLGGAIGPILVWLLHKAFPKLSWIPLINLPVLLGATGMMPPATALNYNAWIIVGTIFNFFIFRYRKKWWQRYNYILSAALDAGVAFMAVLLYFTLGLENISLTWWGTNGEHCPLATCPTAKGIAVDGCPKLQLNAVKLATGGRRNSASSSNGVSKINWLSLNIIYNLSLKSSRTVYCLLVYSQCFQALPFVCLITCSIKTRTVNGSVLITLPSPWVSFGECKSHHLVCLFQNTSLLIK</sequence>
<dbReference type="InterPro" id="IPR004813">
    <property type="entry name" value="OPT"/>
</dbReference>
<dbReference type="Proteomes" id="UP001386955">
    <property type="component" value="Unassembled WGS sequence"/>
</dbReference>
<evidence type="ECO:0000256" key="8">
    <source>
        <dbReference type="ARBA" id="ARBA00023136"/>
    </source>
</evidence>
<feature type="transmembrane region" description="Helical" evidence="9">
    <location>
        <begin position="648"/>
        <end position="665"/>
    </location>
</feature>
<feature type="transmembrane region" description="Helical" evidence="9">
    <location>
        <begin position="284"/>
        <end position="309"/>
    </location>
</feature>
<feature type="transmembrane region" description="Helical" evidence="9">
    <location>
        <begin position="677"/>
        <end position="696"/>
    </location>
</feature>
<feature type="transmembrane region" description="Helical" evidence="9">
    <location>
        <begin position="116"/>
        <end position="139"/>
    </location>
</feature>
<feature type="transmembrane region" description="Helical" evidence="9">
    <location>
        <begin position="414"/>
        <end position="436"/>
    </location>
</feature>
<evidence type="ECO:0000256" key="3">
    <source>
        <dbReference type="ARBA" id="ARBA00022448"/>
    </source>
</evidence>
<organism evidence="10 11">
    <name type="scientific">Psophocarpus tetragonolobus</name>
    <name type="common">Winged bean</name>
    <name type="synonym">Dolichos tetragonolobus</name>
    <dbReference type="NCBI Taxonomy" id="3891"/>
    <lineage>
        <taxon>Eukaryota</taxon>
        <taxon>Viridiplantae</taxon>
        <taxon>Streptophyta</taxon>
        <taxon>Embryophyta</taxon>
        <taxon>Tracheophyta</taxon>
        <taxon>Spermatophyta</taxon>
        <taxon>Magnoliopsida</taxon>
        <taxon>eudicotyledons</taxon>
        <taxon>Gunneridae</taxon>
        <taxon>Pentapetalae</taxon>
        <taxon>rosids</taxon>
        <taxon>fabids</taxon>
        <taxon>Fabales</taxon>
        <taxon>Fabaceae</taxon>
        <taxon>Papilionoideae</taxon>
        <taxon>50 kb inversion clade</taxon>
        <taxon>NPAAA clade</taxon>
        <taxon>indigoferoid/millettioid clade</taxon>
        <taxon>Phaseoleae</taxon>
        <taxon>Psophocarpus</taxon>
    </lineage>
</organism>